<gene>
    <name evidence="4" type="ORF">GA0061094_3357</name>
</gene>
<organism evidence="4 5">
    <name type="scientific">[Bacillus] enclensis</name>
    <dbReference type="NCBI Taxonomy" id="1402860"/>
    <lineage>
        <taxon>Bacteria</taxon>
        <taxon>Bacillati</taxon>
        <taxon>Bacillota</taxon>
        <taxon>Bacilli</taxon>
        <taxon>Bacillales</taxon>
        <taxon>Bacillaceae</taxon>
        <taxon>Rossellomorea</taxon>
    </lineage>
</organism>
<dbReference type="PRINTS" id="PR01657">
    <property type="entry name" value="MCMFAMILY"/>
</dbReference>
<keyword evidence="1" id="KW-0547">Nucleotide-binding</keyword>
<evidence type="ECO:0000313" key="5">
    <source>
        <dbReference type="Proteomes" id="UP000181997"/>
    </source>
</evidence>
<evidence type="ECO:0000313" key="4">
    <source>
        <dbReference type="EMBL" id="SCC23968.1"/>
    </source>
</evidence>
<sequence length="514" mass="56580">MSAKVTSIGLKGLEGYAVQVEVQVVEGMESIVVVGLPDASVKESKERVSAALRSLGFSLVDMKVIINLSPAEQKKNGPLFDLAIAIGVLKSADFLKDDVPKNAGFIGALSLDGTVLPVEGMIAAILAAKKLKLRTLFLPFDPSIPSIDIPGLELVYIETIRDVLDVLSGQQLLPFPRIEERREEQQTIDRDFNQIIGHEFAKRAMEIAASGEHFLLMDGPPGCGKSLLAETFRSILPPLSKEAQLEKISLYQLAGAPYTSITLPPYRHPHHSASAVSIIGGGTNPKPGEVSLAHRGVLFLDELGEFSKKTLDMLRQPLENETVTISRAHSTVTYPAKFIFIAAMNPCPCGYYGSKDQYCTCSEKQIKAYKSRVSGPILDRMDLLLSLKAVNLKNHDFAGIESSREIMKRVRQARERQHYRYGREICNGSVPFEELIKKSPLTPEQQKDLQQLSIHYGLSNRVQIKIIRLARTISDLVGEETITDGAITEALTFRKLSRTSTVSLTGEDSGMMYN</sequence>
<dbReference type="Gene3D" id="3.30.230.10">
    <property type="match status" value="1"/>
</dbReference>
<dbReference type="GO" id="GO:0005524">
    <property type="term" value="F:ATP binding"/>
    <property type="evidence" value="ECO:0007669"/>
    <property type="project" value="UniProtKB-KW"/>
</dbReference>
<proteinExistence type="predicted"/>
<dbReference type="Pfam" id="PF13541">
    <property type="entry name" value="ChlI"/>
    <property type="match status" value="1"/>
</dbReference>
<dbReference type="OrthoDB" id="9813147at2"/>
<dbReference type="InterPro" id="IPR020568">
    <property type="entry name" value="Ribosomal_Su5_D2-typ_SF"/>
</dbReference>
<dbReference type="InterPro" id="IPR001208">
    <property type="entry name" value="MCM_dom"/>
</dbReference>
<name>A0A0V8HCY1_9BACI</name>
<dbReference type="AlphaFoldDB" id="A0A0V8HCY1"/>
<dbReference type="InterPro" id="IPR025158">
    <property type="entry name" value="Mg_chelat-rel_C"/>
</dbReference>
<dbReference type="PROSITE" id="PS50051">
    <property type="entry name" value="MCM_2"/>
    <property type="match status" value="1"/>
</dbReference>
<dbReference type="SUPFAM" id="SSF54211">
    <property type="entry name" value="Ribosomal protein S5 domain 2-like"/>
    <property type="match status" value="1"/>
</dbReference>
<reference evidence="5" key="1">
    <citation type="submission" date="2016-08" db="EMBL/GenBank/DDBJ databases">
        <authorList>
            <person name="Varghese N."/>
            <person name="Submissions Spin"/>
        </authorList>
    </citation>
    <scope>NUCLEOTIDE SEQUENCE [LARGE SCALE GENOMIC DNA]</scope>
    <source>
        <strain evidence="5">SGD-1123</strain>
    </source>
</reference>
<dbReference type="InterPro" id="IPR014721">
    <property type="entry name" value="Ribsml_uS5_D2-typ_fold_subgr"/>
</dbReference>
<feature type="domain" description="MCM C-terminal AAA(+) ATPase" evidence="3">
    <location>
        <begin position="288"/>
        <end position="384"/>
    </location>
</feature>
<evidence type="ECO:0000256" key="1">
    <source>
        <dbReference type="ARBA" id="ARBA00022741"/>
    </source>
</evidence>
<keyword evidence="5" id="KW-1185">Reference proteome</keyword>
<dbReference type="Gene3D" id="3.40.50.300">
    <property type="entry name" value="P-loop containing nucleotide triphosphate hydrolases"/>
    <property type="match status" value="1"/>
</dbReference>
<dbReference type="InterPro" id="IPR045006">
    <property type="entry name" value="CHLI-like"/>
</dbReference>
<dbReference type="RefSeq" id="WP_058299340.1">
    <property type="nucleotide sequence ID" value="NZ_FMAU01000004.1"/>
</dbReference>
<dbReference type="SUPFAM" id="SSF52540">
    <property type="entry name" value="P-loop containing nucleoside triphosphate hydrolases"/>
    <property type="match status" value="1"/>
</dbReference>
<dbReference type="EMBL" id="FMAU01000004">
    <property type="protein sequence ID" value="SCC23968.1"/>
    <property type="molecule type" value="Genomic_DNA"/>
</dbReference>
<dbReference type="Pfam" id="PF13335">
    <property type="entry name" value="Mg_chelatase_C"/>
    <property type="match status" value="1"/>
</dbReference>
<dbReference type="PANTHER" id="PTHR32039:SF7">
    <property type="entry name" value="COMPETENCE PROTEIN COMM"/>
    <property type="match status" value="1"/>
</dbReference>
<dbReference type="InterPro" id="IPR027417">
    <property type="entry name" value="P-loop_NTPase"/>
</dbReference>
<dbReference type="NCBIfam" id="TIGR00368">
    <property type="entry name" value="YifB family Mg chelatase-like AAA ATPase"/>
    <property type="match status" value="1"/>
</dbReference>
<dbReference type="Pfam" id="PF01078">
    <property type="entry name" value="Mg_chelatase"/>
    <property type="match status" value="1"/>
</dbReference>
<dbReference type="Proteomes" id="UP000181997">
    <property type="component" value="Unassembled WGS sequence"/>
</dbReference>
<dbReference type="InterPro" id="IPR000523">
    <property type="entry name" value="Mg_chelatse_chII-like_cat_dom"/>
</dbReference>
<evidence type="ECO:0000259" key="3">
    <source>
        <dbReference type="PROSITE" id="PS50051"/>
    </source>
</evidence>
<accession>A0A0V8HCY1</accession>
<keyword evidence="2" id="KW-0067">ATP-binding</keyword>
<dbReference type="PANTHER" id="PTHR32039">
    <property type="entry name" value="MAGNESIUM-CHELATASE SUBUNIT CHLI"/>
    <property type="match status" value="1"/>
</dbReference>
<protein>
    <submittedName>
        <fullName evidence="4">Magnesium chelatase family protein</fullName>
    </submittedName>
</protein>
<evidence type="ECO:0000256" key="2">
    <source>
        <dbReference type="ARBA" id="ARBA00022840"/>
    </source>
</evidence>
<dbReference type="InterPro" id="IPR004482">
    <property type="entry name" value="Mg_chelat-rel"/>
</dbReference>
<dbReference type="GO" id="GO:0003677">
    <property type="term" value="F:DNA binding"/>
    <property type="evidence" value="ECO:0007669"/>
    <property type="project" value="InterPro"/>
</dbReference>